<accession>A0AAD9K6G1</accession>
<dbReference type="AlphaFoldDB" id="A0AAD9K6G1"/>
<dbReference type="SUPFAM" id="SSF56204">
    <property type="entry name" value="Hect, E3 ligase catalytic domain"/>
    <property type="match status" value="1"/>
</dbReference>
<evidence type="ECO:0000256" key="1">
    <source>
        <dbReference type="ARBA" id="ARBA00022786"/>
    </source>
</evidence>
<protein>
    <recommendedName>
        <fullName evidence="8">HECT domain-containing protein</fullName>
    </recommendedName>
</protein>
<dbReference type="Gene3D" id="2.60.120.260">
    <property type="entry name" value="Galactose-binding domain-like"/>
    <property type="match status" value="1"/>
</dbReference>
<name>A0AAD9K6G1_RIDPI</name>
<dbReference type="InterPro" id="IPR008979">
    <property type="entry name" value="Galactose-bd-like_sf"/>
</dbReference>
<dbReference type="SUPFAM" id="SSF49785">
    <property type="entry name" value="Galactose-binding domain-like"/>
    <property type="match status" value="1"/>
</dbReference>
<comment type="caution">
    <text evidence="6">The sequence shown here is derived from an EMBL/GenBank/DDBJ whole genome shotgun (WGS) entry which is preliminary data.</text>
</comment>
<dbReference type="PROSITE" id="PS51284">
    <property type="entry name" value="DOC"/>
    <property type="match status" value="1"/>
</dbReference>
<dbReference type="PANTHER" id="PTHR46654">
    <property type="entry name" value="E3 UBIQUITIN-PROTEIN LIGASE HECTD3"/>
    <property type="match status" value="1"/>
</dbReference>
<dbReference type="InterPro" id="IPR000569">
    <property type="entry name" value="HECT_dom"/>
</dbReference>
<keyword evidence="1 2" id="KW-0833">Ubl conjugation pathway</keyword>
<dbReference type="Proteomes" id="UP001209878">
    <property type="component" value="Unassembled WGS sequence"/>
</dbReference>
<evidence type="ECO:0000313" key="7">
    <source>
        <dbReference type="Proteomes" id="UP001209878"/>
    </source>
</evidence>
<keyword evidence="7" id="KW-1185">Reference proteome</keyword>
<dbReference type="PANTHER" id="PTHR46654:SF1">
    <property type="entry name" value="E3 UBIQUITIN-PROTEIN LIGASE HECTD3"/>
    <property type="match status" value="1"/>
</dbReference>
<dbReference type="EMBL" id="JAODUO010001366">
    <property type="protein sequence ID" value="KAK2165411.1"/>
    <property type="molecule type" value="Genomic_DNA"/>
</dbReference>
<feature type="domain" description="HECT" evidence="4">
    <location>
        <begin position="522"/>
        <end position="702"/>
    </location>
</feature>
<evidence type="ECO:0000313" key="6">
    <source>
        <dbReference type="EMBL" id="KAK2165411.1"/>
    </source>
</evidence>
<sequence length="709" mass="81053">MAASEDYLQLTHVFLARIRCLQECIKCFKDGLHLPEAICYVCDQCPIKATKHGKITLHASPEPSKQTGGSDKAVEVLIGPEDVVYVSGEEYCNSVGQWAAIRRIVFLNGPTRTFESTLWLLVYSVECLAKDKSAFVTGNNVQAVSHKERLFGREQRTVCRWEDVVDTTYCLHLNDHRPAISAVDKEAVDRLREAPVGWSMNHDEELAQFLCGETFSQSDVAGNLGCIRDYVESIAVSSYSEEDRGAESLTDNDPDTFWESDGSQGNHWIRMQMKSETVIKMLSILVDGYDDNYLPRRIVVTGGQTGNMKKLNEVTIDQDLHGVSNVVLLENLQKHYPVIEIKINECKDEGIDTRVHAVKIQSSKERDFGLNRDLFTAEHMTRFPMLECYSTDQRYRRALLLQRFTQLLDTVLPYIVPSWEFSVNSYSWLEVIRQLLPMSKKRTSLIDVFLRQSETSEPPLMLPKLYVNRRTAVDHRLNPTLDPQYKNSVFSQIYEGLKPRDPSEKPMDFRWPGRYSQWWECKFLDEGIIDQGGGFRDSLSDLAEELCPSAQDVPVPLPFFIRSPNQSNLDANVNRDMYVPNPSCTELNKYEWIGKVMGACLRGKENLVLSLPPFIWKKLAGEHVTWTRDFITVDEAEVKQLENMDVMERDVFDAYYAGERTWTTVLSDGTTVPLKHDGAEMPLLYDDRLAYITAVQETRMSEFDQQVGT</sequence>
<evidence type="ECO:0000259" key="5">
    <source>
        <dbReference type="PROSITE" id="PS51284"/>
    </source>
</evidence>
<dbReference type="Pfam" id="PF00632">
    <property type="entry name" value="HECT"/>
    <property type="match status" value="1"/>
</dbReference>
<dbReference type="InterPro" id="IPR004939">
    <property type="entry name" value="APC_su10/DOC_dom"/>
</dbReference>
<feature type="domain" description="DOC" evidence="5">
    <location>
        <begin position="206"/>
        <end position="387"/>
    </location>
</feature>
<organism evidence="6 7">
    <name type="scientific">Ridgeia piscesae</name>
    <name type="common">Tubeworm</name>
    <dbReference type="NCBI Taxonomy" id="27915"/>
    <lineage>
        <taxon>Eukaryota</taxon>
        <taxon>Metazoa</taxon>
        <taxon>Spiralia</taxon>
        <taxon>Lophotrochozoa</taxon>
        <taxon>Annelida</taxon>
        <taxon>Polychaeta</taxon>
        <taxon>Sedentaria</taxon>
        <taxon>Canalipalpata</taxon>
        <taxon>Sabellida</taxon>
        <taxon>Siboglinidae</taxon>
        <taxon>Ridgeia</taxon>
    </lineage>
</organism>
<dbReference type="PROSITE" id="PS50237">
    <property type="entry name" value="HECT"/>
    <property type="match status" value="1"/>
</dbReference>
<proteinExistence type="predicted"/>
<dbReference type="SMART" id="SM01337">
    <property type="entry name" value="APC10"/>
    <property type="match status" value="1"/>
</dbReference>
<reference evidence="6" key="1">
    <citation type="journal article" date="2023" name="Mol. Biol. Evol.">
        <title>Third-Generation Sequencing Reveals the Adaptive Role of the Epigenome in Three Deep-Sea Polychaetes.</title>
        <authorList>
            <person name="Perez M."/>
            <person name="Aroh O."/>
            <person name="Sun Y."/>
            <person name="Lan Y."/>
            <person name="Juniper S.K."/>
            <person name="Young C.R."/>
            <person name="Angers B."/>
            <person name="Qian P.Y."/>
        </authorList>
    </citation>
    <scope>NUCLEOTIDE SEQUENCE</scope>
    <source>
        <strain evidence="6">R07B-5</strain>
    </source>
</reference>
<dbReference type="Gene3D" id="3.90.1750.10">
    <property type="entry name" value="Hect, E3 ligase catalytic domains"/>
    <property type="match status" value="1"/>
</dbReference>
<dbReference type="InterPro" id="IPR035983">
    <property type="entry name" value="Hect_E3_ubiquitin_ligase"/>
</dbReference>
<evidence type="ECO:0000256" key="3">
    <source>
        <dbReference type="SAM" id="MobiDB-lite"/>
    </source>
</evidence>
<evidence type="ECO:0000256" key="2">
    <source>
        <dbReference type="PROSITE-ProRule" id="PRU00104"/>
    </source>
</evidence>
<dbReference type="Pfam" id="PF03256">
    <property type="entry name" value="ANAPC10"/>
    <property type="match status" value="1"/>
</dbReference>
<comment type="caution">
    <text evidence="2">Lacks conserved residue(s) required for the propagation of feature annotation.</text>
</comment>
<dbReference type="InterPro" id="IPR042469">
    <property type="entry name" value="HECTD3"/>
</dbReference>
<dbReference type="GO" id="GO:0004842">
    <property type="term" value="F:ubiquitin-protein transferase activity"/>
    <property type="evidence" value="ECO:0007669"/>
    <property type="project" value="InterPro"/>
</dbReference>
<evidence type="ECO:0008006" key="8">
    <source>
        <dbReference type="Google" id="ProtNLM"/>
    </source>
</evidence>
<gene>
    <name evidence="6" type="ORF">NP493_1366g01012</name>
</gene>
<feature type="region of interest" description="Disordered" evidence="3">
    <location>
        <begin position="242"/>
        <end position="261"/>
    </location>
</feature>
<evidence type="ECO:0000259" key="4">
    <source>
        <dbReference type="PROSITE" id="PS50237"/>
    </source>
</evidence>